<keyword evidence="1" id="KW-1133">Transmembrane helix</keyword>
<evidence type="ECO:0000256" key="1">
    <source>
        <dbReference type="SAM" id="Phobius"/>
    </source>
</evidence>
<reference evidence="2" key="1">
    <citation type="thesis" date="2020" institute="ProQuest LLC" country="789 East Eisenhower Parkway, Ann Arbor, MI, USA">
        <title>Comparative Genomics and Chromosome Evolution.</title>
        <authorList>
            <person name="Mudd A.B."/>
        </authorList>
    </citation>
    <scope>NUCLEOTIDE SEQUENCE</scope>
    <source>
        <strain evidence="2">Female2</strain>
        <tissue evidence="2">Blood</tissue>
    </source>
</reference>
<keyword evidence="3" id="KW-1185">Reference proteome</keyword>
<dbReference type="AlphaFoldDB" id="A0A8T2IIL6"/>
<feature type="transmembrane region" description="Helical" evidence="1">
    <location>
        <begin position="12"/>
        <end position="32"/>
    </location>
</feature>
<keyword evidence="1" id="KW-0812">Transmembrane</keyword>
<evidence type="ECO:0000313" key="2">
    <source>
        <dbReference type="EMBL" id="KAG8432775.1"/>
    </source>
</evidence>
<keyword evidence="1" id="KW-0472">Membrane</keyword>
<sequence length="85" mass="9857">MAQKKIRTCTAYFEILCIFIGFLSLVSVITWVSLDTDYAIYKYCIKSVTPYNWFVSIDTSHLTISIQIFFLTTTVPNNLLYIIID</sequence>
<comment type="caution">
    <text evidence="2">The sequence shown here is derived from an EMBL/GenBank/DDBJ whole genome shotgun (WGS) entry which is preliminary data.</text>
</comment>
<dbReference type="EMBL" id="JAACNH010000009">
    <property type="protein sequence ID" value="KAG8432775.1"/>
    <property type="molecule type" value="Genomic_DNA"/>
</dbReference>
<accession>A0A8T2IIL6</accession>
<proteinExistence type="predicted"/>
<feature type="transmembrane region" description="Helical" evidence="1">
    <location>
        <begin position="64"/>
        <end position="84"/>
    </location>
</feature>
<evidence type="ECO:0000313" key="3">
    <source>
        <dbReference type="Proteomes" id="UP000812440"/>
    </source>
</evidence>
<protein>
    <submittedName>
        <fullName evidence="2">Uncharacterized protein</fullName>
    </submittedName>
</protein>
<gene>
    <name evidence="2" type="ORF">GDO86_017133</name>
</gene>
<organism evidence="2 3">
    <name type="scientific">Hymenochirus boettgeri</name>
    <name type="common">Congo dwarf clawed frog</name>
    <dbReference type="NCBI Taxonomy" id="247094"/>
    <lineage>
        <taxon>Eukaryota</taxon>
        <taxon>Metazoa</taxon>
        <taxon>Chordata</taxon>
        <taxon>Craniata</taxon>
        <taxon>Vertebrata</taxon>
        <taxon>Euteleostomi</taxon>
        <taxon>Amphibia</taxon>
        <taxon>Batrachia</taxon>
        <taxon>Anura</taxon>
        <taxon>Pipoidea</taxon>
        <taxon>Pipidae</taxon>
        <taxon>Pipinae</taxon>
        <taxon>Hymenochirus</taxon>
    </lineage>
</organism>
<dbReference type="Proteomes" id="UP000812440">
    <property type="component" value="Chromosome 9"/>
</dbReference>
<name>A0A8T2IIL6_9PIPI</name>